<comment type="subcellular location">
    <subcellularLocation>
        <location evidence="1">Vacuole membrane</location>
        <topology evidence="1">Multi-pass membrane protein</topology>
    </subcellularLocation>
</comment>
<keyword evidence="4 11" id="KW-0812">Transmembrane</keyword>
<feature type="transmembrane region" description="Helical" evidence="11">
    <location>
        <begin position="1240"/>
        <end position="1260"/>
    </location>
</feature>
<feature type="transmembrane region" description="Helical" evidence="11">
    <location>
        <begin position="411"/>
        <end position="434"/>
    </location>
</feature>
<evidence type="ECO:0000256" key="9">
    <source>
        <dbReference type="ARBA" id="ARBA00023136"/>
    </source>
</evidence>
<keyword evidence="9 11" id="KW-0472">Membrane</keyword>
<dbReference type="FunFam" id="3.40.50.300:FF:000610">
    <property type="entry name" value="Multidrug resistance-associated ABC transporter"/>
    <property type="match status" value="1"/>
</dbReference>
<name>A0ABD3RXJ0_9STRA</name>
<feature type="region of interest" description="Disordered" evidence="10">
    <location>
        <begin position="896"/>
        <end position="921"/>
    </location>
</feature>
<evidence type="ECO:0000256" key="7">
    <source>
        <dbReference type="ARBA" id="ARBA00022840"/>
    </source>
</evidence>
<evidence type="ECO:0000313" key="15">
    <source>
        <dbReference type="Proteomes" id="UP001530377"/>
    </source>
</evidence>
<feature type="transmembrane region" description="Helical" evidence="11">
    <location>
        <begin position="1103"/>
        <end position="1136"/>
    </location>
</feature>
<dbReference type="InterPro" id="IPR050173">
    <property type="entry name" value="ABC_transporter_C-like"/>
</dbReference>
<evidence type="ECO:0000256" key="4">
    <source>
        <dbReference type="ARBA" id="ARBA00022692"/>
    </source>
</evidence>
<evidence type="ECO:0000256" key="5">
    <source>
        <dbReference type="ARBA" id="ARBA00022737"/>
    </source>
</evidence>
<protein>
    <submittedName>
        <fullName evidence="14">Uncharacterized protein</fullName>
    </submittedName>
</protein>
<feature type="transmembrane region" description="Helical" evidence="11">
    <location>
        <begin position="1266"/>
        <end position="1288"/>
    </location>
</feature>
<comment type="caution">
    <text evidence="14">The sequence shown here is derived from an EMBL/GenBank/DDBJ whole genome shotgun (WGS) entry which is preliminary data.</text>
</comment>
<dbReference type="InterPro" id="IPR003593">
    <property type="entry name" value="AAA+_ATPase"/>
</dbReference>
<sequence length="1595" mass="175971">PPSSSQHPAPSIIDSVGTMVSKKMSGRSLYGTIRISNDGDDDDAIAISRDDRDNEESPLLVPKSFLSSLSSSSSLNTTFRHYMSHLTFDWISPLLEKGNANGQLNAEDLRTTFDELPLPRDCTTTEVHAVFRKCWEEEIGRCGAKDRKSGNDGSETADATEKSFVSLMDEDDIFDEHRPSLIWVLYKAFGFDFVRAGILKLVHDSCLFVGPHVLNRLIHFVRDSEPSLGHGICLVLAVTLSQITGSICLRHYFYKCNAAGLRIRTAVVIAIYKKSLLLSLKERYVRGGPGQIANLVGIDAQRLQDLLTYLHAVWYSFFQIGLAMYFLWGQVGPSCLAGLIVILMMIPTTNFVARFQGHIQSTLMKARDARTALNSEMLGAMKVIKIQAWEENFRTKLLSLRNAELERLWRYFLTSGISVTIYSSAPLLVALATFSAFTALGETLDVATALTALALFDIIRFPMIMLPQIINSIVEAGVSVERIREFLLSEEYSIVGEGSLKENGEVWVNGTFVYDSKKPRFVPEFGGKGEGLKSLGRHHRRMMKEAIFDRNWDMLLLRAQLKDAEDKIKLLENEIRPKRLGYGEDRSVAQGEMWSPSSLLSLRRVRMHCKPGEFIAVVGGVGAGKSTLINSILGEGRPLTGSDLAVKGKLGAFLQTPFIMNETLRGNILFGQNDPVDEERYQLALEVCSLRHDLKLLSHGDMTEIGEKGSRVFCFRILTSSYTAQNANENVASRLFVHSGITLSGGQKARVALARAVYHDADIYLLDDPLAAVDAHVGKDLFNKCIVDELLLGKSKVKELKQNGAKDVRGWTDLLLGRSPSKLGADDDDYRSRRNATVILVTNALQHLSHPMVDKIVVLENGCVQETGSFVELSSNHNSRFSAFLKIIAETSTASRDNIPSGAGTAKDGENDDASENSLNFDYGGDEPEVTRIVRAVPQRNKSGSMPSAENVKGDDIGAVMTVEERVTGSVDRQVYFAWAKAGGGVSVAISILGMFVVVETINVSSKWWLTYWSQSGGSHAYFYLGIYALINFSAIFVTFSRLILFVLFGLRASRSIFEHLLDCILEAPISFFDTTPLGRIINRFSKDTYTVDEQLVVSSRSYLVTLLNVISAIFVVTAVTPMFLMGLVPIMIFYVQQQRFFTMSYRELKRVRACVIVLFNFLSLVCYGSSKLHDAQLDSVSRSPIYALMEETLDGVLTIRAFEAEKSLSSRMVNMLDSQQTAYYLTFVAANWLSIRLEFAGTMIVMCACLVAVIGHSHLGGNENFAGLAGLSISFALSITSTLNWTVRMASDMEGNFVAVERIQQYSAIKGEAPRSTQLDSTLVNWPVEGRIEFINAMLKYRPGLPLVLKGLNISIPAKSKVGVVGRTGAGKSTLMMALLRIVELHDGSIEIDGIDIKSVGLKKLRSVIAVIPQDPVLFAGNIRTNLDPFGEYDDARLFEVLEHVGLYAPMEKVPSGLSLSSLSSGELKGGGRTQPIKSLNDEVSAGGNNFSVGQRQLIVIARAMLTGSNIVIMDEATASVDAETDARIQRVFRSEFSRATCITVAHRLNTIMDSDFVLVMDDGRAAEFDKPSLLLSKEDGIFKSLVDAWEDES</sequence>
<feature type="domain" description="ABC transporter" evidence="12">
    <location>
        <begin position="1333"/>
        <end position="1589"/>
    </location>
</feature>
<dbReference type="CDD" id="cd03250">
    <property type="entry name" value="ABCC_MRP_domain1"/>
    <property type="match status" value="1"/>
</dbReference>
<dbReference type="InterPro" id="IPR017871">
    <property type="entry name" value="ABC_transporter-like_CS"/>
</dbReference>
<keyword evidence="8 11" id="KW-1133">Transmembrane helix</keyword>
<proteinExistence type="inferred from homology"/>
<evidence type="ECO:0000259" key="13">
    <source>
        <dbReference type="PROSITE" id="PS50929"/>
    </source>
</evidence>
<dbReference type="Pfam" id="PF00005">
    <property type="entry name" value="ABC_tran"/>
    <property type="match status" value="2"/>
</dbReference>
<keyword evidence="15" id="KW-1185">Reference proteome</keyword>
<feature type="transmembrane region" description="Helical" evidence="11">
    <location>
        <begin position="334"/>
        <end position="355"/>
    </location>
</feature>
<dbReference type="PROSITE" id="PS00211">
    <property type="entry name" value="ABC_TRANSPORTER_1"/>
    <property type="match status" value="2"/>
</dbReference>
<keyword evidence="7" id="KW-0067">ATP-binding</keyword>
<dbReference type="PROSITE" id="PS50893">
    <property type="entry name" value="ABC_TRANSPORTER_2"/>
    <property type="match status" value="2"/>
</dbReference>
<organism evidence="14 15">
    <name type="scientific">Cyclostephanos tholiformis</name>
    <dbReference type="NCBI Taxonomy" id="382380"/>
    <lineage>
        <taxon>Eukaryota</taxon>
        <taxon>Sar</taxon>
        <taxon>Stramenopiles</taxon>
        <taxon>Ochrophyta</taxon>
        <taxon>Bacillariophyta</taxon>
        <taxon>Coscinodiscophyceae</taxon>
        <taxon>Thalassiosirophycidae</taxon>
        <taxon>Stephanodiscales</taxon>
        <taxon>Stephanodiscaceae</taxon>
        <taxon>Cyclostephanos</taxon>
    </lineage>
</organism>
<dbReference type="FunFam" id="1.20.1560.10:FF:000003">
    <property type="entry name" value="ABC transporter C family member 10"/>
    <property type="match status" value="1"/>
</dbReference>
<comment type="similarity">
    <text evidence="2">Belongs to the ABC transporter superfamily. ABCC family. Conjugate transporter (TC 3.A.1.208) subfamily.</text>
</comment>
<dbReference type="InterPro" id="IPR044746">
    <property type="entry name" value="ABCC_6TM_D1"/>
</dbReference>
<feature type="domain" description="ABC transmembrane type-1" evidence="13">
    <location>
        <begin position="982"/>
        <end position="1296"/>
    </location>
</feature>
<dbReference type="CDD" id="cd18579">
    <property type="entry name" value="ABC_6TM_ABCC_D1"/>
    <property type="match status" value="1"/>
</dbReference>
<evidence type="ECO:0000256" key="2">
    <source>
        <dbReference type="ARBA" id="ARBA00009726"/>
    </source>
</evidence>
<feature type="domain" description="ABC transporter" evidence="12">
    <location>
        <begin position="575"/>
        <end position="886"/>
    </location>
</feature>
<dbReference type="InterPro" id="IPR036640">
    <property type="entry name" value="ABC1_TM_sf"/>
</dbReference>
<dbReference type="InterPro" id="IPR027417">
    <property type="entry name" value="P-loop_NTPase"/>
</dbReference>
<reference evidence="14 15" key="1">
    <citation type="submission" date="2024-10" db="EMBL/GenBank/DDBJ databases">
        <title>Updated reference genomes for cyclostephanoid diatoms.</title>
        <authorList>
            <person name="Roberts W.R."/>
            <person name="Alverson A.J."/>
        </authorList>
    </citation>
    <scope>NUCLEOTIDE SEQUENCE [LARGE SCALE GENOMIC DNA]</scope>
    <source>
        <strain evidence="14 15">AJA228-03</strain>
    </source>
</reference>
<evidence type="ECO:0000313" key="14">
    <source>
        <dbReference type="EMBL" id="KAL3816910.1"/>
    </source>
</evidence>
<dbReference type="GO" id="GO:0005524">
    <property type="term" value="F:ATP binding"/>
    <property type="evidence" value="ECO:0007669"/>
    <property type="project" value="UniProtKB-KW"/>
</dbReference>
<dbReference type="CDD" id="cd18603">
    <property type="entry name" value="ABC_6TM_MRP1_2_3_6_D2_like"/>
    <property type="match status" value="1"/>
</dbReference>
<feature type="transmembrane region" description="Helical" evidence="11">
    <location>
        <begin position="1022"/>
        <end position="1051"/>
    </location>
</feature>
<keyword evidence="5" id="KW-0677">Repeat</keyword>
<evidence type="ECO:0000256" key="3">
    <source>
        <dbReference type="ARBA" id="ARBA00022448"/>
    </source>
</evidence>
<dbReference type="Proteomes" id="UP001530377">
    <property type="component" value="Unassembled WGS sequence"/>
</dbReference>
<accession>A0ABD3RXJ0</accession>
<evidence type="ECO:0000256" key="10">
    <source>
        <dbReference type="SAM" id="MobiDB-lite"/>
    </source>
</evidence>
<evidence type="ECO:0000259" key="12">
    <source>
        <dbReference type="PROSITE" id="PS50893"/>
    </source>
</evidence>
<keyword evidence="3" id="KW-0813">Transport</keyword>
<evidence type="ECO:0000256" key="8">
    <source>
        <dbReference type="ARBA" id="ARBA00022989"/>
    </source>
</evidence>
<dbReference type="GO" id="GO:0005774">
    <property type="term" value="C:vacuolar membrane"/>
    <property type="evidence" value="ECO:0007669"/>
    <property type="project" value="UniProtKB-SubCell"/>
</dbReference>
<dbReference type="PROSITE" id="PS50929">
    <property type="entry name" value="ABC_TM1F"/>
    <property type="match status" value="2"/>
</dbReference>
<gene>
    <name evidence="14" type="ORF">ACHAXA_009105</name>
</gene>
<dbReference type="PANTHER" id="PTHR24223">
    <property type="entry name" value="ATP-BINDING CASSETTE SUB-FAMILY C"/>
    <property type="match status" value="1"/>
</dbReference>
<dbReference type="SUPFAM" id="SSF90123">
    <property type="entry name" value="ABC transporter transmembrane region"/>
    <property type="match status" value="2"/>
</dbReference>
<feature type="non-terminal residue" evidence="14">
    <location>
        <position position="1"/>
    </location>
</feature>
<evidence type="ECO:0000256" key="11">
    <source>
        <dbReference type="SAM" id="Phobius"/>
    </source>
</evidence>
<feature type="transmembrane region" description="Helical" evidence="11">
    <location>
        <begin position="982"/>
        <end position="1002"/>
    </location>
</feature>
<feature type="domain" description="ABC transmembrane type-1" evidence="13">
    <location>
        <begin position="196"/>
        <end position="475"/>
    </location>
</feature>
<keyword evidence="6" id="KW-0547">Nucleotide-binding</keyword>
<dbReference type="Gene3D" id="3.40.50.300">
    <property type="entry name" value="P-loop containing nucleotide triphosphate hydrolases"/>
    <property type="match status" value="2"/>
</dbReference>
<dbReference type="InterPro" id="IPR003439">
    <property type="entry name" value="ABC_transporter-like_ATP-bd"/>
</dbReference>
<feature type="transmembrane region" description="Helical" evidence="11">
    <location>
        <begin position="306"/>
        <end position="328"/>
    </location>
</feature>
<dbReference type="SUPFAM" id="SSF52540">
    <property type="entry name" value="P-loop containing nucleoside triphosphate hydrolases"/>
    <property type="match status" value="2"/>
</dbReference>
<dbReference type="InterPro" id="IPR011527">
    <property type="entry name" value="ABC1_TM_dom"/>
</dbReference>
<dbReference type="Pfam" id="PF00664">
    <property type="entry name" value="ABC_membrane"/>
    <property type="match status" value="2"/>
</dbReference>
<dbReference type="SMART" id="SM00382">
    <property type="entry name" value="AAA"/>
    <property type="match status" value="2"/>
</dbReference>
<evidence type="ECO:0000256" key="1">
    <source>
        <dbReference type="ARBA" id="ARBA00004128"/>
    </source>
</evidence>
<dbReference type="CDD" id="cd03244">
    <property type="entry name" value="ABCC_MRP_domain2"/>
    <property type="match status" value="1"/>
</dbReference>
<dbReference type="PANTHER" id="PTHR24223:SF443">
    <property type="entry name" value="MULTIDRUG-RESISTANCE LIKE PROTEIN 1, ISOFORM I"/>
    <property type="match status" value="1"/>
</dbReference>
<evidence type="ECO:0000256" key="6">
    <source>
        <dbReference type="ARBA" id="ARBA00022741"/>
    </source>
</evidence>
<dbReference type="EMBL" id="JALLPB020000126">
    <property type="protein sequence ID" value="KAL3816910.1"/>
    <property type="molecule type" value="Genomic_DNA"/>
</dbReference>
<dbReference type="Gene3D" id="1.20.1560.10">
    <property type="entry name" value="ABC transporter type 1, transmembrane domain"/>
    <property type="match status" value="2"/>
</dbReference>